<name>D7EJL5_TRICA</name>
<protein>
    <submittedName>
        <fullName evidence="1">Uncharacterized protein</fullName>
    </submittedName>
</protein>
<gene>
    <name evidence="1" type="primary">GLEAN_05017</name>
    <name evidence="1" type="ORF">TcasGA2_TC005017</name>
</gene>
<dbReference type="InParanoid" id="D7EJL5"/>
<keyword evidence="2" id="KW-1185">Reference proteome</keyword>
<reference evidence="1 2" key="1">
    <citation type="journal article" date="2008" name="Nature">
        <title>The genome of the model beetle and pest Tribolium castaneum.</title>
        <authorList>
            <consortium name="Tribolium Genome Sequencing Consortium"/>
            <person name="Richards S."/>
            <person name="Gibbs R.A."/>
            <person name="Weinstock G.M."/>
            <person name="Brown S.J."/>
            <person name="Denell R."/>
            <person name="Beeman R.W."/>
            <person name="Gibbs R."/>
            <person name="Beeman R.W."/>
            <person name="Brown S.J."/>
            <person name="Bucher G."/>
            <person name="Friedrich M."/>
            <person name="Grimmelikhuijzen C.J."/>
            <person name="Klingler M."/>
            <person name="Lorenzen M."/>
            <person name="Richards S."/>
            <person name="Roth S."/>
            <person name="Schroder R."/>
            <person name="Tautz D."/>
            <person name="Zdobnov E.M."/>
            <person name="Muzny D."/>
            <person name="Gibbs R.A."/>
            <person name="Weinstock G.M."/>
            <person name="Attaway T."/>
            <person name="Bell S."/>
            <person name="Buhay C.J."/>
            <person name="Chandrabose M.N."/>
            <person name="Chavez D."/>
            <person name="Clerk-Blankenburg K.P."/>
            <person name="Cree A."/>
            <person name="Dao M."/>
            <person name="Davis C."/>
            <person name="Chacko J."/>
            <person name="Dinh H."/>
            <person name="Dugan-Rocha S."/>
            <person name="Fowler G."/>
            <person name="Garner T.T."/>
            <person name="Garnes J."/>
            <person name="Gnirke A."/>
            <person name="Hawes A."/>
            <person name="Hernandez J."/>
            <person name="Hines S."/>
            <person name="Holder M."/>
            <person name="Hume J."/>
            <person name="Jhangiani S.N."/>
            <person name="Joshi V."/>
            <person name="Khan Z.M."/>
            <person name="Jackson L."/>
            <person name="Kovar C."/>
            <person name="Kowis A."/>
            <person name="Lee S."/>
            <person name="Lewis L.R."/>
            <person name="Margolis J."/>
            <person name="Morgan M."/>
            <person name="Nazareth L.V."/>
            <person name="Nguyen N."/>
            <person name="Okwuonu G."/>
            <person name="Parker D."/>
            <person name="Richards S."/>
            <person name="Ruiz S.J."/>
            <person name="Santibanez J."/>
            <person name="Savard J."/>
            <person name="Scherer S.E."/>
            <person name="Schneider B."/>
            <person name="Sodergren E."/>
            <person name="Tautz D."/>
            <person name="Vattahil S."/>
            <person name="Villasana D."/>
            <person name="White C.S."/>
            <person name="Wright R."/>
            <person name="Park Y."/>
            <person name="Beeman R.W."/>
            <person name="Lord J."/>
            <person name="Oppert B."/>
            <person name="Lorenzen M."/>
            <person name="Brown S."/>
            <person name="Wang L."/>
            <person name="Savard J."/>
            <person name="Tautz D."/>
            <person name="Richards S."/>
            <person name="Weinstock G."/>
            <person name="Gibbs R.A."/>
            <person name="Liu Y."/>
            <person name="Worley K."/>
            <person name="Weinstock G."/>
            <person name="Elsik C.G."/>
            <person name="Reese J.T."/>
            <person name="Elhaik E."/>
            <person name="Landan G."/>
            <person name="Graur D."/>
            <person name="Arensburger P."/>
            <person name="Atkinson P."/>
            <person name="Beeman R.W."/>
            <person name="Beidler J."/>
            <person name="Brown S.J."/>
            <person name="Demuth J.P."/>
            <person name="Drury D.W."/>
            <person name="Du Y.Z."/>
            <person name="Fujiwara H."/>
            <person name="Lorenzen M."/>
            <person name="Maselli V."/>
            <person name="Osanai M."/>
            <person name="Park Y."/>
            <person name="Robertson H.M."/>
            <person name="Tu Z."/>
            <person name="Wang J.J."/>
            <person name="Wang S."/>
            <person name="Richards S."/>
            <person name="Song H."/>
            <person name="Zhang L."/>
            <person name="Sodergren E."/>
            <person name="Werner D."/>
            <person name="Stanke M."/>
            <person name="Morgenstern B."/>
            <person name="Solovyev V."/>
            <person name="Kosarev P."/>
            <person name="Brown G."/>
            <person name="Chen H.C."/>
            <person name="Ermolaeva O."/>
            <person name="Hlavina W."/>
            <person name="Kapustin Y."/>
            <person name="Kiryutin B."/>
            <person name="Kitts P."/>
            <person name="Maglott D."/>
            <person name="Pruitt K."/>
            <person name="Sapojnikov V."/>
            <person name="Souvorov A."/>
            <person name="Mackey A.J."/>
            <person name="Waterhouse R.M."/>
            <person name="Wyder S."/>
            <person name="Zdobnov E.M."/>
            <person name="Zdobnov E.M."/>
            <person name="Wyder S."/>
            <person name="Kriventseva E.V."/>
            <person name="Kadowaki T."/>
            <person name="Bork P."/>
            <person name="Aranda M."/>
            <person name="Bao R."/>
            <person name="Beermann A."/>
            <person name="Berns N."/>
            <person name="Bolognesi R."/>
            <person name="Bonneton F."/>
            <person name="Bopp D."/>
            <person name="Brown S.J."/>
            <person name="Bucher G."/>
            <person name="Butts T."/>
            <person name="Chaumot A."/>
            <person name="Denell R.E."/>
            <person name="Ferrier D.E."/>
            <person name="Friedrich M."/>
            <person name="Gordon C.M."/>
            <person name="Jindra M."/>
            <person name="Klingler M."/>
            <person name="Lan Q."/>
            <person name="Lattorff H.M."/>
            <person name="Laudet V."/>
            <person name="von Levetsow C."/>
            <person name="Liu Z."/>
            <person name="Lutz R."/>
            <person name="Lynch J.A."/>
            <person name="da Fonseca R.N."/>
            <person name="Posnien N."/>
            <person name="Reuter R."/>
            <person name="Roth S."/>
            <person name="Savard J."/>
            <person name="Schinko J.B."/>
            <person name="Schmitt C."/>
            <person name="Schoppmeier M."/>
            <person name="Schroder R."/>
            <person name="Shippy T.D."/>
            <person name="Simonnet F."/>
            <person name="Marques-Souza H."/>
            <person name="Tautz D."/>
            <person name="Tomoyasu Y."/>
            <person name="Trauner J."/>
            <person name="Van der Zee M."/>
            <person name="Vervoort M."/>
            <person name="Wittkopp N."/>
            <person name="Wimmer E.A."/>
            <person name="Yang X."/>
            <person name="Jones A.K."/>
            <person name="Sattelle D.B."/>
            <person name="Ebert P.R."/>
            <person name="Nelson D."/>
            <person name="Scott J.G."/>
            <person name="Beeman R.W."/>
            <person name="Muthukrishnan S."/>
            <person name="Kramer K.J."/>
            <person name="Arakane Y."/>
            <person name="Beeman R.W."/>
            <person name="Zhu Q."/>
            <person name="Hogenkamp D."/>
            <person name="Dixit R."/>
            <person name="Oppert B."/>
            <person name="Jiang H."/>
            <person name="Zou Z."/>
            <person name="Marshall J."/>
            <person name="Elpidina E."/>
            <person name="Vinokurov K."/>
            <person name="Oppert C."/>
            <person name="Zou Z."/>
            <person name="Evans J."/>
            <person name="Lu Z."/>
            <person name="Zhao P."/>
            <person name="Sumathipala N."/>
            <person name="Altincicek B."/>
            <person name="Vilcinskas A."/>
            <person name="Williams M."/>
            <person name="Hultmark D."/>
            <person name="Hetru C."/>
            <person name="Jiang H."/>
            <person name="Grimmelikhuijzen C.J."/>
            <person name="Hauser F."/>
            <person name="Cazzamali G."/>
            <person name="Williamson M."/>
            <person name="Park Y."/>
            <person name="Li B."/>
            <person name="Tanaka Y."/>
            <person name="Predel R."/>
            <person name="Neupert S."/>
            <person name="Schachtner J."/>
            <person name="Verleyen P."/>
            <person name="Raible F."/>
            <person name="Bork P."/>
            <person name="Friedrich M."/>
            <person name="Walden K.K."/>
            <person name="Robertson H.M."/>
            <person name="Angeli S."/>
            <person name="Foret S."/>
            <person name="Bucher G."/>
            <person name="Schuetz S."/>
            <person name="Maleszka R."/>
            <person name="Wimmer E.A."/>
            <person name="Beeman R.W."/>
            <person name="Lorenzen M."/>
            <person name="Tomoyasu Y."/>
            <person name="Miller S.C."/>
            <person name="Grossmann D."/>
            <person name="Bucher G."/>
        </authorList>
    </citation>
    <scope>NUCLEOTIDE SEQUENCE [LARGE SCALE GENOMIC DNA]</scope>
    <source>
        <strain evidence="1 2">Georgia GA2</strain>
    </source>
</reference>
<evidence type="ECO:0000313" key="2">
    <source>
        <dbReference type="Proteomes" id="UP000007266"/>
    </source>
</evidence>
<dbReference type="EMBL" id="KQ971385">
    <property type="protein sequence ID" value="EFA12774.1"/>
    <property type="molecule type" value="Genomic_DNA"/>
</dbReference>
<sequence length="119" mass="13260">MGGTKLKVKVVLCYLPIHYLLKQQPDDEEKDAFSNLKLQKNPRENPSTTSVVIKFHNFQGCIENSMLTRVIAQGLKKILIKKNINGMKTIRHSVAFATGPIPIPPTSVCRMKRSLGSGL</sequence>
<evidence type="ECO:0000313" key="1">
    <source>
        <dbReference type="EMBL" id="EFA12774.1"/>
    </source>
</evidence>
<dbReference type="AlphaFoldDB" id="D7EJL5"/>
<dbReference type="Proteomes" id="UP000007266">
    <property type="component" value="Unassembled WGS sequence"/>
</dbReference>
<organism evidence="1 2">
    <name type="scientific">Tribolium castaneum</name>
    <name type="common">Red flour beetle</name>
    <dbReference type="NCBI Taxonomy" id="7070"/>
    <lineage>
        <taxon>Eukaryota</taxon>
        <taxon>Metazoa</taxon>
        <taxon>Ecdysozoa</taxon>
        <taxon>Arthropoda</taxon>
        <taxon>Hexapoda</taxon>
        <taxon>Insecta</taxon>
        <taxon>Pterygota</taxon>
        <taxon>Neoptera</taxon>
        <taxon>Endopterygota</taxon>
        <taxon>Coleoptera</taxon>
        <taxon>Polyphaga</taxon>
        <taxon>Cucujiformia</taxon>
        <taxon>Tenebrionidae</taxon>
        <taxon>Tenebrionidae incertae sedis</taxon>
        <taxon>Tribolium</taxon>
    </lineage>
</organism>
<accession>D7EJL5</accession>
<dbReference type="HOGENOM" id="CLU_2064479_0_0_1"/>
<reference evidence="1 2" key="2">
    <citation type="journal article" date="2010" name="Nucleic Acids Res.">
        <title>BeetleBase in 2010: revisions to provide comprehensive genomic information for Tribolium castaneum.</title>
        <authorList>
            <person name="Kim H.S."/>
            <person name="Murphy T."/>
            <person name="Xia J."/>
            <person name="Caragea D."/>
            <person name="Park Y."/>
            <person name="Beeman R.W."/>
            <person name="Lorenzen M.D."/>
            <person name="Butcher S."/>
            <person name="Manak J.R."/>
            <person name="Brown S.J."/>
        </authorList>
    </citation>
    <scope>NUCLEOTIDE SEQUENCE [LARGE SCALE GENOMIC DNA]</scope>
    <source>
        <strain evidence="1 2">Georgia GA2</strain>
    </source>
</reference>
<proteinExistence type="predicted"/>